<organism evidence="1 2">
    <name type="scientific">Mycobacterium lentiflavum</name>
    <dbReference type="NCBI Taxonomy" id="141349"/>
    <lineage>
        <taxon>Bacteria</taxon>
        <taxon>Bacillati</taxon>
        <taxon>Actinomycetota</taxon>
        <taxon>Actinomycetes</taxon>
        <taxon>Mycobacteriales</taxon>
        <taxon>Mycobacteriaceae</taxon>
        <taxon>Mycobacterium</taxon>
        <taxon>Mycobacterium simiae complex</taxon>
    </lineage>
</organism>
<gene>
    <name evidence="1" type="ORF">BN1232_05185</name>
</gene>
<proteinExistence type="predicted"/>
<dbReference type="Proteomes" id="UP000199251">
    <property type="component" value="Unassembled WGS sequence"/>
</dbReference>
<dbReference type="STRING" id="141349.BN1232_05185"/>
<dbReference type="AlphaFoldDB" id="A0A0E4CQG0"/>
<dbReference type="InterPro" id="IPR036271">
    <property type="entry name" value="Tet_transcr_reg_TetR-rel_C_sf"/>
</dbReference>
<evidence type="ECO:0000313" key="1">
    <source>
        <dbReference type="EMBL" id="CQD21200.1"/>
    </source>
</evidence>
<reference evidence="1 2" key="1">
    <citation type="submission" date="2015-03" db="EMBL/GenBank/DDBJ databases">
        <authorList>
            <person name="Urmite Genomes"/>
        </authorList>
    </citation>
    <scope>NUCLEOTIDE SEQUENCE [LARGE SCALE GENOMIC DNA]</scope>
    <source>
        <strain evidence="1 2">CSUR P1491</strain>
    </source>
</reference>
<protein>
    <submittedName>
        <fullName evidence="1">Transcriptional regulator</fullName>
    </submittedName>
</protein>
<dbReference type="SUPFAM" id="SSF48498">
    <property type="entry name" value="Tetracyclin repressor-like, C-terminal domain"/>
    <property type="match status" value="1"/>
</dbReference>
<accession>A0A0E4CQG0</accession>
<name>A0A0E4CQG0_MYCLN</name>
<sequence>MAALRDVHTQADPAGAQLAAWSLVHGFSTLWLNDAVNAQVKRTDPMETVLRIATMLFEG</sequence>
<dbReference type="OrthoDB" id="3173376at2"/>
<evidence type="ECO:0000313" key="2">
    <source>
        <dbReference type="Proteomes" id="UP000199251"/>
    </source>
</evidence>
<dbReference type="Gene3D" id="1.10.357.10">
    <property type="entry name" value="Tetracycline Repressor, domain 2"/>
    <property type="match status" value="1"/>
</dbReference>
<dbReference type="EMBL" id="CTEE01000001">
    <property type="protein sequence ID" value="CQD21200.1"/>
    <property type="molecule type" value="Genomic_DNA"/>
</dbReference>